<reference evidence="1" key="1">
    <citation type="journal article" date="2005" name="BMC Biol.">
        <title>The sequence of rice chromosomes 11 and 12, rich in disease resistance genes and recent gene duplications.</title>
        <authorList>
            <consortium name="The rice chromosomes 11 and 12 sequencing consortia"/>
        </authorList>
    </citation>
    <scope>NUCLEOTIDE SEQUENCE [LARGE SCALE GENOMIC DNA]</scope>
</reference>
<organism evidence="1">
    <name type="scientific">Oryza sativa subsp. japonica</name>
    <name type="common">Rice</name>
    <dbReference type="NCBI Taxonomy" id="39947"/>
    <lineage>
        <taxon>Eukaryota</taxon>
        <taxon>Viridiplantae</taxon>
        <taxon>Streptophyta</taxon>
        <taxon>Embryophyta</taxon>
        <taxon>Tracheophyta</taxon>
        <taxon>Spermatophyta</taxon>
        <taxon>Magnoliopsida</taxon>
        <taxon>Liliopsida</taxon>
        <taxon>Poales</taxon>
        <taxon>Poaceae</taxon>
        <taxon>BOP clade</taxon>
        <taxon>Oryzoideae</taxon>
        <taxon>Oryzeae</taxon>
        <taxon>Oryzinae</taxon>
        <taxon>Oryza</taxon>
        <taxon>Oryza sativa</taxon>
    </lineage>
</organism>
<sequence length="44" mass="5019">MPSPVRHLAAARHRSCLRHWSLYLKIGASDPVYNLMFCTVAVLH</sequence>
<reference evidence="1" key="3">
    <citation type="submission" date="2006-01" db="EMBL/GenBank/DDBJ databases">
        <authorList>
            <person name="Buell R."/>
        </authorList>
    </citation>
    <scope>NUCLEOTIDE SEQUENCE</scope>
</reference>
<accession>Q2QRW9</accession>
<reference evidence="1" key="2">
    <citation type="submission" date="2005-04" db="EMBL/GenBank/DDBJ databases">
        <authorList>
            <person name="Buell C.R."/>
            <person name="Wing R.A."/>
            <person name="McCombie W.A."/>
            <person name="Ouyang S."/>
        </authorList>
    </citation>
    <scope>NUCLEOTIDE SEQUENCE</scope>
</reference>
<dbReference type="AlphaFoldDB" id="Q2QRW9"/>
<dbReference type="EMBL" id="DP000011">
    <property type="protein sequence ID" value="ABA98044.1"/>
    <property type="molecule type" value="Genomic_DNA"/>
</dbReference>
<proteinExistence type="predicted"/>
<name>Q2QRW9_ORYSJ</name>
<evidence type="ECO:0000313" key="1">
    <source>
        <dbReference type="EMBL" id="ABA98044.1"/>
    </source>
</evidence>
<protein>
    <submittedName>
        <fullName evidence="1">Uncharacterized protein</fullName>
    </submittedName>
</protein>
<gene>
    <name evidence="1" type="ordered locus">LOC_Os12g26129</name>
</gene>